<dbReference type="GO" id="GO:0043024">
    <property type="term" value="F:ribosomal small subunit binding"/>
    <property type="evidence" value="ECO:0007669"/>
    <property type="project" value="TreeGrafter"/>
</dbReference>
<dbReference type="PANTHER" id="PTHR42698">
    <property type="entry name" value="GTPASE ERA"/>
    <property type="match status" value="1"/>
</dbReference>
<feature type="binding site" evidence="8">
    <location>
        <begin position="62"/>
        <end position="66"/>
    </location>
    <ligand>
        <name>GTP</name>
        <dbReference type="ChEBI" id="CHEBI:37565"/>
    </ligand>
</feature>
<dbReference type="InterPro" id="IPR009019">
    <property type="entry name" value="KH_sf_prok-type"/>
</dbReference>
<name>A0A9D1KFZ6_9FIRM</name>
<keyword evidence="4 8" id="KW-0547">Nucleotide-binding</keyword>
<keyword evidence="8" id="KW-1003">Cell membrane</keyword>
<dbReference type="NCBIfam" id="TIGR00436">
    <property type="entry name" value="era"/>
    <property type="match status" value="1"/>
</dbReference>
<dbReference type="FunFam" id="3.30.300.20:FF:000003">
    <property type="entry name" value="GTPase Era"/>
    <property type="match status" value="1"/>
</dbReference>
<feature type="domain" description="KH type-2" evidence="11">
    <location>
        <begin position="206"/>
        <end position="283"/>
    </location>
</feature>
<dbReference type="GO" id="GO:0005525">
    <property type="term" value="F:GTP binding"/>
    <property type="evidence" value="ECO:0007669"/>
    <property type="project" value="UniProtKB-UniRule"/>
</dbReference>
<organism evidence="13 14">
    <name type="scientific">Candidatus Caccovicinus merdipullorum</name>
    <dbReference type="NCBI Taxonomy" id="2840724"/>
    <lineage>
        <taxon>Bacteria</taxon>
        <taxon>Bacillati</taxon>
        <taxon>Bacillota</taxon>
        <taxon>Clostridia</taxon>
        <taxon>Eubacteriales</taxon>
        <taxon>Candidatus Caccovicinus</taxon>
    </lineage>
</organism>
<dbReference type="InterPro" id="IPR015946">
    <property type="entry name" value="KH_dom-like_a/b"/>
</dbReference>
<evidence type="ECO:0000256" key="10">
    <source>
        <dbReference type="RuleBase" id="RU003761"/>
    </source>
</evidence>
<dbReference type="Proteomes" id="UP000886860">
    <property type="component" value="Unassembled WGS sequence"/>
</dbReference>
<dbReference type="InterPro" id="IPR005662">
    <property type="entry name" value="GTPase_Era-like"/>
</dbReference>
<dbReference type="InterPro" id="IPR006073">
    <property type="entry name" value="GTP-bd"/>
</dbReference>
<evidence type="ECO:0000256" key="3">
    <source>
        <dbReference type="ARBA" id="ARBA00022517"/>
    </source>
</evidence>
<keyword evidence="7 8" id="KW-0472">Membrane</keyword>
<keyword evidence="5 8" id="KW-0694">RNA-binding</keyword>
<evidence type="ECO:0000313" key="13">
    <source>
        <dbReference type="EMBL" id="HIT42414.1"/>
    </source>
</evidence>
<keyword evidence="6 8" id="KW-0342">GTP-binding</keyword>
<dbReference type="Pfam" id="PF01926">
    <property type="entry name" value="MMR_HSR1"/>
    <property type="match status" value="1"/>
</dbReference>
<evidence type="ECO:0000256" key="5">
    <source>
        <dbReference type="ARBA" id="ARBA00022884"/>
    </source>
</evidence>
<evidence type="ECO:0000259" key="11">
    <source>
        <dbReference type="PROSITE" id="PS50823"/>
    </source>
</evidence>
<evidence type="ECO:0000256" key="6">
    <source>
        <dbReference type="ARBA" id="ARBA00023134"/>
    </source>
</evidence>
<sequence length="303" mass="34338">MENAQKKSGFVTLIGRPNVGKSTLMNRLIGQKIAITSSKPQTTRNRIQTVYTDERGQIIFLDTPGIHKAKNKLGEYMVNVAEHTLKEVDLVLWLVEPTTFIGAGERHIAEQLNRAGTPIILVINKIDTVKNPDEVITFIAAYKDICNFAEIVPLSALKGKNTDLLTELIFKYLPYGPEFYDEDTVTDQPMRQIAAELIREKALRLLDDEVPHGIAVTIEKMRQRDNGIMDIEATIICERDSHKGIIIGKGGSMLKKIGSAARTEIEKMLENQVNLKLWVKVRREWRDSELYMKNYGYNPKDAQ</sequence>
<evidence type="ECO:0000313" key="14">
    <source>
        <dbReference type="Proteomes" id="UP000886860"/>
    </source>
</evidence>
<dbReference type="InterPro" id="IPR030388">
    <property type="entry name" value="G_ERA_dom"/>
</dbReference>
<feature type="binding site" evidence="8">
    <location>
        <begin position="124"/>
        <end position="127"/>
    </location>
    <ligand>
        <name>GTP</name>
        <dbReference type="ChEBI" id="CHEBI:37565"/>
    </ligand>
</feature>
<dbReference type="EMBL" id="DVKS01000171">
    <property type="protein sequence ID" value="HIT42414.1"/>
    <property type="molecule type" value="Genomic_DNA"/>
</dbReference>
<comment type="caution">
    <text evidence="13">The sequence shown here is derived from an EMBL/GenBank/DDBJ whole genome shotgun (WGS) entry which is preliminary data.</text>
</comment>
<keyword evidence="3 8" id="KW-0690">Ribosome biogenesis</keyword>
<dbReference type="GO" id="GO:0070181">
    <property type="term" value="F:small ribosomal subunit rRNA binding"/>
    <property type="evidence" value="ECO:0007669"/>
    <property type="project" value="UniProtKB-UniRule"/>
</dbReference>
<dbReference type="InterPro" id="IPR027417">
    <property type="entry name" value="P-loop_NTPase"/>
</dbReference>
<evidence type="ECO:0000256" key="1">
    <source>
        <dbReference type="ARBA" id="ARBA00007921"/>
    </source>
</evidence>
<dbReference type="PANTHER" id="PTHR42698:SF1">
    <property type="entry name" value="GTPASE ERA, MITOCHONDRIAL"/>
    <property type="match status" value="1"/>
</dbReference>
<dbReference type="GO" id="GO:0005829">
    <property type="term" value="C:cytosol"/>
    <property type="evidence" value="ECO:0007669"/>
    <property type="project" value="TreeGrafter"/>
</dbReference>
<comment type="subunit">
    <text evidence="8">Monomer.</text>
</comment>
<dbReference type="NCBIfam" id="NF000908">
    <property type="entry name" value="PRK00089.1"/>
    <property type="match status" value="1"/>
</dbReference>
<comment type="function">
    <text evidence="8">An essential GTPase that binds both GDP and GTP, with rapid nucleotide exchange. Plays a role in 16S rRNA processing and 30S ribosomal subunit biogenesis and possibly also in cell cycle regulation and energy metabolism.</text>
</comment>
<feature type="region of interest" description="G1" evidence="9">
    <location>
        <begin position="15"/>
        <end position="22"/>
    </location>
</feature>
<dbReference type="CDD" id="cd22534">
    <property type="entry name" value="KH-II_Era"/>
    <property type="match status" value="1"/>
</dbReference>
<dbReference type="CDD" id="cd04163">
    <property type="entry name" value="Era"/>
    <property type="match status" value="1"/>
</dbReference>
<evidence type="ECO:0000256" key="8">
    <source>
        <dbReference type="HAMAP-Rule" id="MF_00367"/>
    </source>
</evidence>
<evidence type="ECO:0000256" key="7">
    <source>
        <dbReference type="ARBA" id="ARBA00023136"/>
    </source>
</evidence>
<dbReference type="InterPro" id="IPR004044">
    <property type="entry name" value="KH_dom_type_2"/>
</dbReference>
<dbReference type="FunFam" id="3.40.50.300:FF:000094">
    <property type="entry name" value="GTPase Era"/>
    <property type="match status" value="1"/>
</dbReference>
<dbReference type="Pfam" id="PF07650">
    <property type="entry name" value="KH_2"/>
    <property type="match status" value="1"/>
</dbReference>
<keyword evidence="8" id="KW-0963">Cytoplasm</keyword>
<reference evidence="13" key="1">
    <citation type="submission" date="2020-10" db="EMBL/GenBank/DDBJ databases">
        <authorList>
            <person name="Gilroy R."/>
        </authorList>
    </citation>
    <scope>NUCLEOTIDE SEQUENCE</scope>
    <source>
        <strain evidence="13">CHK123-3438</strain>
    </source>
</reference>
<proteinExistence type="inferred from homology"/>
<dbReference type="AlphaFoldDB" id="A0A9D1KFZ6"/>
<dbReference type="GO" id="GO:0005886">
    <property type="term" value="C:plasma membrane"/>
    <property type="evidence" value="ECO:0007669"/>
    <property type="project" value="UniProtKB-SubCell"/>
</dbReference>
<dbReference type="NCBIfam" id="TIGR00231">
    <property type="entry name" value="small_GTP"/>
    <property type="match status" value="1"/>
</dbReference>
<dbReference type="SUPFAM" id="SSF52540">
    <property type="entry name" value="P-loop containing nucleoside triphosphate hydrolases"/>
    <property type="match status" value="1"/>
</dbReference>
<accession>A0A9D1KFZ6</accession>
<feature type="region of interest" description="G3" evidence="9">
    <location>
        <begin position="62"/>
        <end position="65"/>
    </location>
</feature>
<feature type="region of interest" description="G5" evidence="9">
    <location>
        <begin position="154"/>
        <end position="156"/>
    </location>
</feature>
<keyword evidence="8" id="KW-0699">rRNA-binding</keyword>
<gene>
    <name evidence="8 13" type="primary">era</name>
    <name evidence="13" type="ORF">IAB60_10060</name>
</gene>
<feature type="binding site" evidence="8">
    <location>
        <begin position="15"/>
        <end position="22"/>
    </location>
    <ligand>
        <name>GTP</name>
        <dbReference type="ChEBI" id="CHEBI:37565"/>
    </ligand>
</feature>
<dbReference type="InterPro" id="IPR005225">
    <property type="entry name" value="Small_GTP-bd"/>
</dbReference>
<feature type="domain" description="Era-type G" evidence="12">
    <location>
        <begin position="7"/>
        <end position="175"/>
    </location>
</feature>
<reference evidence="13" key="2">
    <citation type="journal article" date="2021" name="PeerJ">
        <title>Extensive microbial diversity within the chicken gut microbiome revealed by metagenomics and culture.</title>
        <authorList>
            <person name="Gilroy R."/>
            <person name="Ravi A."/>
            <person name="Getino M."/>
            <person name="Pursley I."/>
            <person name="Horton D.L."/>
            <person name="Alikhan N.F."/>
            <person name="Baker D."/>
            <person name="Gharbi K."/>
            <person name="Hall N."/>
            <person name="Watson M."/>
            <person name="Adriaenssens E.M."/>
            <person name="Foster-Nyarko E."/>
            <person name="Jarju S."/>
            <person name="Secka A."/>
            <person name="Antonio M."/>
            <person name="Oren A."/>
            <person name="Chaudhuri R.R."/>
            <person name="La Ragione R."/>
            <person name="Hildebrand F."/>
            <person name="Pallen M.J."/>
        </authorList>
    </citation>
    <scope>NUCLEOTIDE SEQUENCE</scope>
    <source>
        <strain evidence="13">CHK123-3438</strain>
    </source>
</reference>
<dbReference type="GO" id="GO:0003924">
    <property type="term" value="F:GTPase activity"/>
    <property type="evidence" value="ECO:0007669"/>
    <property type="project" value="UniProtKB-UniRule"/>
</dbReference>
<dbReference type="GO" id="GO:0000028">
    <property type="term" value="P:ribosomal small subunit assembly"/>
    <property type="evidence" value="ECO:0007669"/>
    <property type="project" value="TreeGrafter"/>
</dbReference>
<protein>
    <recommendedName>
        <fullName evidence="2 8">GTPase Era</fullName>
    </recommendedName>
</protein>
<dbReference type="Gene3D" id="3.40.50.300">
    <property type="entry name" value="P-loop containing nucleotide triphosphate hydrolases"/>
    <property type="match status" value="1"/>
</dbReference>
<dbReference type="PROSITE" id="PS50823">
    <property type="entry name" value="KH_TYPE_2"/>
    <property type="match status" value="1"/>
</dbReference>
<dbReference type="SUPFAM" id="SSF54814">
    <property type="entry name" value="Prokaryotic type KH domain (KH-domain type II)"/>
    <property type="match status" value="1"/>
</dbReference>
<feature type="region of interest" description="G2" evidence="9">
    <location>
        <begin position="41"/>
        <end position="45"/>
    </location>
</feature>
<comment type="similarity">
    <text evidence="1 8 9 10">Belongs to the TRAFAC class TrmE-Era-EngA-EngB-Septin-like GTPase superfamily. Era GTPase family.</text>
</comment>
<evidence type="ECO:0000256" key="2">
    <source>
        <dbReference type="ARBA" id="ARBA00020484"/>
    </source>
</evidence>
<dbReference type="Gene3D" id="3.30.300.20">
    <property type="match status" value="1"/>
</dbReference>
<dbReference type="HAMAP" id="MF_00367">
    <property type="entry name" value="GTPase_Era"/>
    <property type="match status" value="1"/>
</dbReference>
<feature type="region of interest" description="G4" evidence="9">
    <location>
        <begin position="124"/>
        <end position="127"/>
    </location>
</feature>
<dbReference type="PROSITE" id="PS51713">
    <property type="entry name" value="G_ERA"/>
    <property type="match status" value="1"/>
</dbReference>
<evidence type="ECO:0000256" key="9">
    <source>
        <dbReference type="PROSITE-ProRule" id="PRU01050"/>
    </source>
</evidence>
<evidence type="ECO:0000256" key="4">
    <source>
        <dbReference type="ARBA" id="ARBA00022741"/>
    </source>
</evidence>
<evidence type="ECO:0000259" key="12">
    <source>
        <dbReference type="PROSITE" id="PS51713"/>
    </source>
</evidence>
<comment type="subcellular location">
    <subcellularLocation>
        <location evidence="8">Cytoplasm</location>
    </subcellularLocation>
    <subcellularLocation>
        <location evidence="8">Cell membrane</location>
        <topology evidence="8">Peripheral membrane protein</topology>
    </subcellularLocation>
</comment>